<evidence type="ECO:0000313" key="1">
    <source>
        <dbReference type="EMBL" id="EQD61854.1"/>
    </source>
</evidence>
<comment type="caution">
    <text evidence="1">The sequence shown here is derived from an EMBL/GenBank/DDBJ whole genome shotgun (WGS) entry which is preliminary data.</text>
</comment>
<sequence>MIERKAHFLIREHAANPNPRVLSKLRRIGRVDTGVVYQQAVSIEDEKGNTHRLRR</sequence>
<reference evidence="1" key="1">
    <citation type="submission" date="2013-08" db="EMBL/GenBank/DDBJ databases">
        <authorList>
            <person name="Mendez C."/>
            <person name="Richter M."/>
            <person name="Ferrer M."/>
            <person name="Sanchez J."/>
        </authorList>
    </citation>
    <scope>NUCLEOTIDE SEQUENCE</scope>
</reference>
<dbReference type="AlphaFoldDB" id="T1C8U5"/>
<protein>
    <submittedName>
        <fullName evidence="1">Uncharacterized protein</fullName>
    </submittedName>
</protein>
<accession>T1C8U5</accession>
<dbReference type="EMBL" id="AUZZ01002070">
    <property type="protein sequence ID" value="EQD61854.1"/>
    <property type="molecule type" value="Genomic_DNA"/>
</dbReference>
<proteinExistence type="predicted"/>
<name>T1C8U5_9ZZZZ</name>
<gene>
    <name evidence="1" type="ORF">B2A_03086</name>
</gene>
<reference evidence="1" key="2">
    <citation type="journal article" date="2014" name="ISME J.">
        <title>Microbial stratification in low pH oxic and suboxic macroscopic growths along an acid mine drainage.</title>
        <authorList>
            <person name="Mendez-Garcia C."/>
            <person name="Mesa V."/>
            <person name="Sprenger R.R."/>
            <person name="Richter M."/>
            <person name="Diez M.S."/>
            <person name="Solano J."/>
            <person name="Bargiela R."/>
            <person name="Golyshina O.V."/>
            <person name="Manteca A."/>
            <person name="Ramos J.L."/>
            <person name="Gallego J.R."/>
            <person name="Llorente I."/>
            <person name="Martins Dos Santos V.A."/>
            <person name="Jensen O.N."/>
            <person name="Pelaez A.I."/>
            <person name="Sanchez J."/>
            <person name="Ferrer M."/>
        </authorList>
    </citation>
    <scope>NUCLEOTIDE SEQUENCE</scope>
</reference>
<organism evidence="1">
    <name type="scientific">mine drainage metagenome</name>
    <dbReference type="NCBI Taxonomy" id="410659"/>
    <lineage>
        <taxon>unclassified sequences</taxon>
        <taxon>metagenomes</taxon>
        <taxon>ecological metagenomes</taxon>
    </lineage>
</organism>
<feature type="non-terminal residue" evidence="1">
    <location>
        <position position="55"/>
    </location>
</feature>